<protein>
    <submittedName>
        <fullName evidence="1">CLUMA_CG015705, isoform A</fullName>
    </submittedName>
</protein>
<proteinExistence type="predicted"/>
<evidence type="ECO:0000313" key="1">
    <source>
        <dbReference type="EMBL" id="CRL02174.1"/>
    </source>
</evidence>
<dbReference type="AlphaFoldDB" id="A0A1J1IST7"/>
<accession>A0A1J1IST7</accession>
<dbReference type="Proteomes" id="UP000183832">
    <property type="component" value="Unassembled WGS sequence"/>
</dbReference>
<name>A0A1J1IST7_9DIPT</name>
<gene>
    <name evidence="1" type="ORF">CLUMA_CG015705</name>
</gene>
<reference evidence="1 2" key="1">
    <citation type="submission" date="2015-04" db="EMBL/GenBank/DDBJ databases">
        <authorList>
            <person name="Syromyatnikov M.Y."/>
            <person name="Popov V.N."/>
        </authorList>
    </citation>
    <scope>NUCLEOTIDE SEQUENCE [LARGE SCALE GENOMIC DNA]</scope>
</reference>
<evidence type="ECO:0000313" key="2">
    <source>
        <dbReference type="Proteomes" id="UP000183832"/>
    </source>
</evidence>
<dbReference type="EMBL" id="CVRI01000057">
    <property type="protein sequence ID" value="CRL02174.1"/>
    <property type="molecule type" value="Genomic_DNA"/>
</dbReference>
<organism evidence="1 2">
    <name type="scientific">Clunio marinus</name>
    <dbReference type="NCBI Taxonomy" id="568069"/>
    <lineage>
        <taxon>Eukaryota</taxon>
        <taxon>Metazoa</taxon>
        <taxon>Ecdysozoa</taxon>
        <taxon>Arthropoda</taxon>
        <taxon>Hexapoda</taxon>
        <taxon>Insecta</taxon>
        <taxon>Pterygota</taxon>
        <taxon>Neoptera</taxon>
        <taxon>Endopterygota</taxon>
        <taxon>Diptera</taxon>
        <taxon>Nematocera</taxon>
        <taxon>Chironomoidea</taxon>
        <taxon>Chironomidae</taxon>
        <taxon>Clunio</taxon>
    </lineage>
</organism>
<sequence length="61" mass="6759">MLRSIVALICCIWRNETIFKAGISVCLESSGVFDYLGVLLKTTYSTTKYLASNMPAEPIII</sequence>
<keyword evidence="2" id="KW-1185">Reference proteome</keyword>